<dbReference type="Proteomes" id="UP000009081">
    <property type="component" value="Plasmid megaplasmid"/>
</dbReference>
<accession>C5B5G5</accession>
<dbReference type="EMBL" id="CP001511">
    <property type="protein sequence ID" value="ACS43697.1"/>
    <property type="molecule type" value="Genomic_DNA"/>
</dbReference>
<dbReference type="HOGENOM" id="CLU_682973_0_0_5"/>
<feature type="region of interest" description="Disordered" evidence="1">
    <location>
        <begin position="1"/>
        <end position="24"/>
    </location>
</feature>
<evidence type="ECO:0000313" key="2">
    <source>
        <dbReference type="EMBL" id="ACS43697.1"/>
    </source>
</evidence>
<geneLocation type="plasmid" evidence="2 3">
    <name>megaplasmid</name>
</geneLocation>
<dbReference type="AlphaFoldDB" id="C5B5G5"/>
<feature type="compositionally biased region" description="Acidic residues" evidence="1">
    <location>
        <begin position="1"/>
        <end position="11"/>
    </location>
</feature>
<name>C5B5G5_METEA</name>
<dbReference type="KEGG" id="mea:Mex_2p0860"/>
<dbReference type="RefSeq" id="WP_012754130.1">
    <property type="nucleotide sequence ID" value="NC_012811.1"/>
</dbReference>
<evidence type="ECO:0000313" key="3">
    <source>
        <dbReference type="Proteomes" id="UP000009081"/>
    </source>
</evidence>
<gene>
    <name evidence="2" type="ordered locus">MexAM1_META2p0860</name>
</gene>
<keyword evidence="2" id="KW-0614">Plasmid</keyword>
<proteinExistence type="predicted"/>
<keyword evidence="3" id="KW-1185">Reference proteome</keyword>
<sequence length="403" mass="45173">MDILDGIEDGIPDPGPDPFAGRDDQDELLVRLVDGRRLEGTLMRVAGMSFMQVKDGSLTGRAEGPFDPTSIASVTVLRTRQEVFAERYERQRGDPVPGHLVRTREGYEARLERLAKAAAYAEEPRRRRQIRAQFEDVAEEIALAKTKRAWMLAVASWYRYSNQEPTKIDLSGGCMTTAMTFQRPRPQDFDPDPKVRRARVPVPAHVVADPLSTWNMLRALRSFGYNARASVLGEVTWDAAGLLVDFPGGREKGRFSVNGKRDGSGAMTWTCYWDGNGTATDDRRRIRCQNGAEFQTFRNILAYGTLTPGYVGKGETGSRVDLLVDEPQAVEAWLAERAGGAVLRKLARETDVGWHVVVVLADAEAAASFRESWRYEIATDERIRERRRELRDRRNDASASPVP</sequence>
<organism evidence="2 3">
    <name type="scientific">Methylorubrum extorquens (strain ATCC 14718 / DSM 1338 / JCM 2805 / NCIMB 9133 / AM1)</name>
    <name type="common">Methylobacterium extorquens</name>
    <dbReference type="NCBI Taxonomy" id="272630"/>
    <lineage>
        <taxon>Bacteria</taxon>
        <taxon>Pseudomonadati</taxon>
        <taxon>Pseudomonadota</taxon>
        <taxon>Alphaproteobacteria</taxon>
        <taxon>Hyphomicrobiales</taxon>
        <taxon>Methylobacteriaceae</taxon>
        <taxon>Methylorubrum</taxon>
    </lineage>
</organism>
<evidence type="ECO:0000256" key="1">
    <source>
        <dbReference type="SAM" id="MobiDB-lite"/>
    </source>
</evidence>
<reference evidence="2 3" key="1">
    <citation type="journal article" date="2009" name="PLoS ONE">
        <title>Methylobacterium genome sequences: a reference blueprint to investigate microbial metabolism of C1 compounds from natural and industrial sources.</title>
        <authorList>
            <person name="Vuilleumier S."/>
            <person name="Chistoserdova L."/>
            <person name="Lee M.-C."/>
            <person name="Bringel F."/>
            <person name="Lajus A."/>
            <person name="Zhou Y."/>
            <person name="Gourion B."/>
            <person name="Barbe V."/>
            <person name="Chang J."/>
            <person name="Cruveiller S."/>
            <person name="Dossat C."/>
            <person name="Gillett W."/>
            <person name="Gruffaz C."/>
            <person name="Haugen E."/>
            <person name="Hourcade E."/>
            <person name="Levy R."/>
            <person name="Mangenot S."/>
            <person name="Muller E."/>
            <person name="Nadalig T."/>
            <person name="Pagni M."/>
            <person name="Penny C."/>
            <person name="Peyraud R."/>
            <person name="Robinson D.G."/>
            <person name="Roche D."/>
            <person name="Rouy Z."/>
            <person name="Saenampechek C."/>
            <person name="Salvignol G."/>
            <person name="Vallenet D."/>
            <person name="Wu Z."/>
            <person name="Marx C.J."/>
            <person name="Vorholt J.A."/>
            <person name="Olson M.V."/>
            <person name="Kaul R."/>
            <person name="Weissenbach J."/>
            <person name="Medigue C."/>
            <person name="Lidstrom M.E."/>
        </authorList>
    </citation>
    <scope>NUCLEOTIDE SEQUENCE [LARGE SCALE GENOMIC DNA]</scope>
    <source>
        <strain evidence="3">ATCC 14718 / DSM 1338 / JCM 2805 / NCIMB 9133 / AM1</strain>
    </source>
</reference>
<protein>
    <submittedName>
        <fullName evidence="2">Uncharacterized protein</fullName>
    </submittedName>
</protein>